<reference evidence="6 7" key="1">
    <citation type="submission" date="2018-05" db="EMBL/GenBank/DDBJ databases">
        <title>Kurthia sibirica genome sequence.</title>
        <authorList>
            <person name="Maclea K.S."/>
            <person name="Goen A.E."/>
        </authorList>
    </citation>
    <scope>NUCLEOTIDE SEQUENCE [LARGE SCALE GENOMIC DNA]</scope>
    <source>
        <strain evidence="6 7">ATCC 49154</strain>
    </source>
</reference>
<protein>
    <submittedName>
        <fullName evidence="6">TetR/AcrR family transcriptional regulator</fullName>
    </submittedName>
</protein>
<evidence type="ECO:0000313" key="6">
    <source>
        <dbReference type="EMBL" id="PWI25968.1"/>
    </source>
</evidence>
<evidence type="ECO:0000313" key="7">
    <source>
        <dbReference type="Proteomes" id="UP000245938"/>
    </source>
</evidence>
<evidence type="ECO:0000256" key="4">
    <source>
        <dbReference type="PROSITE-ProRule" id="PRU00335"/>
    </source>
</evidence>
<dbReference type="InterPro" id="IPR009057">
    <property type="entry name" value="Homeodomain-like_sf"/>
</dbReference>
<organism evidence="6 7">
    <name type="scientific">Kurthia sibirica</name>
    <dbReference type="NCBI Taxonomy" id="202750"/>
    <lineage>
        <taxon>Bacteria</taxon>
        <taxon>Bacillati</taxon>
        <taxon>Bacillota</taxon>
        <taxon>Bacilli</taxon>
        <taxon>Bacillales</taxon>
        <taxon>Caryophanaceae</taxon>
        <taxon>Kurthia</taxon>
    </lineage>
</organism>
<evidence type="ECO:0000256" key="3">
    <source>
        <dbReference type="ARBA" id="ARBA00023163"/>
    </source>
</evidence>
<dbReference type="PRINTS" id="PR00455">
    <property type="entry name" value="HTHTETR"/>
</dbReference>
<dbReference type="SUPFAM" id="SSF46689">
    <property type="entry name" value="Homeodomain-like"/>
    <property type="match status" value="1"/>
</dbReference>
<dbReference type="PANTHER" id="PTHR47506:SF3">
    <property type="entry name" value="HTH-TYPE TRANSCRIPTIONAL REGULATOR LMRA"/>
    <property type="match status" value="1"/>
</dbReference>
<dbReference type="InterPro" id="IPR001647">
    <property type="entry name" value="HTH_TetR"/>
</dbReference>
<dbReference type="GO" id="GO:0003677">
    <property type="term" value="F:DNA binding"/>
    <property type="evidence" value="ECO:0007669"/>
    <property type="project" value="UniProtKB-UniRule"/>
</dbReference>
<dbReference type="Pfam" id="PF21993">
    <property type="entry name" value="TetR_C_13_2"/>
    <property type="match status" value="1"/>
</dbReference>
<gene>
    <name evidence="6" type="ORF">DEX24_05405</name>
</gene>
<accession>A0A2U3AN63</accession>
<dbReference type="InterPro" id="IPR054156">
    <property type="entry name" value="YxaF_TetR_C"/>
</dbReference>
<dbReference type="PROSITE" id="PS50977">
    <property type="entry name" value="HTH_TETR_2"/>
    <property type="match status" value="1"/>
</dbReference>
<sequence length="193" mass="21706">MTEKISSRDKILHTASRLFHLNGYHATGLSQILKESGAPKGSLYYHFPHGKEQLASEAIDVFKDIIATNIYTNIDLSLDPIIAFQQHLRTIAETFDDIDKIPENAISIPIGLLALETALVNENLRIKCEHTYLLWESIYKDKLIAYGYDEAKATYISSVINCFIEGGITLCLTKKSSKPLRDIIELLPLLLTK</sequence>
<proteinExistence type="predicted"/>
<keyword evidence="2 4" id="KW-0238">DNA-binding</keyword>
<dbReference type="EMBL" id="QFVR01000005">
    <property type="protein sequence ID" value="PWI25968.1"/>
    <property type="molecule type" value="Genomic_DNA"/>
</dbReference>
<evidence type="ECO:0000256" key="2">
    <source>
        <dbReference type="ARBA" id="ARBA00023125"/>
    </source>
</evidence>
<feature type="DNA-binding region" description="H-T-H motif" evidence="4">
    <location>
        <begin position="28"/>
        <end position="47"/>
    </location>
</feature>
<dbReference type="SUPFAM" id="SSF48498">
    <property type="entry name" value="Tetracyclin repressor-like, C-terminal domain"/>
    <property type="match status" value="1"/>
</dbReference>
<feature type="domain" description="HTH tetR-type" evidence="5">
    <location>
        <begin position="5"/>
        <end position="65"/>
    </location>
</feature>
<name>A0A2U3AN63_9BACL</name>
<evidence type="ECO:0000256" key="1">
    <source>
        <dbReference type="ARBA" id="ARBA00023015"/>
    </source>
</evidence>
<keyword evidence="7" id="KW-1185">Reference proteome</keyword>
<comment type="caution">
    <text evidence="6">The sequence shown here is derived from an EMBL/GenBank/DDBJ whole genome shotgun (WGS) entry which is preliminary data.</text>
</comment>
<dbReference type="Gene3D" id="1.10.357.10">
    <property type="entry name" value="Tetracycline Repressor, domain 2"/>
    <property type="match status" value="1"/>
</dbReference>
<keyword evidence="3" id="KW-0804">Transcription</keyword>
<dbReference type="RefSeq" id="WP_109305389.1">
    <property type="nucleotide sequence ID" value="NZ_BJUF01000045.1"/>
</dbReference>
<dbReference type="Pfam" id="PF00440">
    <property type="entry name" value="TetR_N"/>
    <property type="match status" value="1"/>
</dbReference>
<dbReference type="Proteomes" id="UP000245938">
    <property type="component" value="Unassembled WGS sequence"/>
</dbReference>
<dbReference type="PANTHER" id="PTHR47506">
    <property type="entry name" value="TRANSCRIPTIONAL REGULATORY PROTEIN"/>
    <property type="match status" value="1"/>
</dbReference>
<evidence type="ECO:0000259" key="5">
    <source>
        <dbReference type="PROSITE" id="PS50977"/>
    </source>
</evidence>
<dbReference type="AlphaFoldDB" id="A0A2U3AN63"/>
<dbReference type="OrthoDB" id="9810023at2"/>
<keyword evidence="1" id="KW-0805">Transcription regulation</keyword>
<dbReference type="InterPro" id="IPR036271">
    <property type="entry name" value="Tet_transcr_reg_TetR-rel_C_sf"/>
</dbReference>